<dbReference type="Proteomes" id="UP000886998">
    <property type="component" value="Unassembled WGS sequence"/>
</dbReference>
<reference evidence="1" key="1">
    <citation type="submission" date="2020-08" db="EMBL/GenBank/DDBJ databases">
        <title>Multicomponent nature underlies the extraordinary mechanical properties of spider dragline silk.</title>
        <authorList>
            <person name="Kono N."/>
            <person name="Nakamura H."/>
            <person name="Mori M."/>
            <person name="Yoshida Y."/>
            <person name="Ohtoshi R."/>
            <person name="Malay A.D."/>
            <person name="Moran D.A.P."/>
            <person name="Tomita M."/>
            <person name="Numata K."/>
            <person name="Arakawa K."/>
        </authorList>
    </citation>
    <scope>NUCLEOTIDE SEQUENCE</scope>
</reference>
<comment type="caution">
    <text evidence="1">The sequence shown here is derived from an EMBL/GenBank/DDBJ whole genome shotgun (WGS) entry which is preliminary data.</text>
</comment>
<protein>
    <submittedName>
        <fullName evidence="1">Uncharacterized protein</fullName>
    </submittedName>
</protein>
<proteinExistence type="predicted"/>
<organism evidence="1 2">
    <name type="scientific">Trichonephila inaurata madagascariensis</name>
    <dbReference type="NCBI Taxonomy" id="2747483"/>
    <lineage>
        <taxon>Eukaryota</taxon>
        <taxon>Metazoa</taxon>
        <taxon>Ecdysozoa</taxon>
        <taxon>Arthropoda</taxon>
        <taxon>Chelicerata</taxon>
        <taxon>Arachnida</taxon>
        <taxon>Araneae</taxon>
        <taxon>Araneomorphae</taxon>
        <taxon>Entelegynae</taxon>
        <taxon>Araneoidea</taxon>
        <taxon>Nephilidae</taxon>
        <taxon>Trichonephila</taxon>
        <taxon>Trichonephila inaurata</taxon>
    </lineage>
</organism>
<keyword evidence="2" id="KW-1185">Reference proteome</keyword>
<sequence length="76" mass="8722">MFTSWLSAGTSFRIEEARGRDHRKPLFLPSHGLDAEVKELMRIQACVPEQSRFEIMPSQSKVAIELAFCLHGKNYQ</sequence>
<dbReference type="AlphaFoldDB" id="A0A8X7CBV3"/>
<evidence type="ECO:0000313" key="2">
    <source>
        <dbReference type="Proteomes" id="UP000886998"/>
    </source>
</evidence>
<evidence type="ECO:0000313" key="1">
    <source>
        <dbReference type="EMBL" id="GFY60632.1"/>
    </source>
</evidence>
<name>A0A8X7CBV3_9ARAC</name>
<dbReference type="EMBL" id="BMAV01013226">
    <property type="protein sequence ID" value="GFY60632.1"/>
    <property type="molecule type" value="Genomic_DNA"/>
</dbReference>
<gene>
    <name evidence="1" type="ORF">TNIN_137351</name>
</gene>
<accession>A0A8X7CBV3</accession>